<evidence type="ECO:0000256" key="4">
    <source>
        <dbReference type="ARBA" id="ARBA00022475"/>
    </source>
</evidence>
<proteinExistence type="inferred from homology"/>
<comment type="subcellular location">
    <subcellularLocation>
        <location evidence="1">Cell membrane</location>
        <topology evidence="1">Multi-pass membrane protein</topology>
    </subcellularLocation>
</comment>
<feature type="transmembrane region" description="Helical" evidence="10">
    <location>
        <begin position="356"/>
        <end position="376"/>
    </location>
</feature>
<dbReference type="VEuPathDB" id="FungiDB:TSTA_125450"/>
<evidence type="ECO:0000256" key="10">
    <source>
        <dbReference type="SAM" id="Phobius"/>
    </source>
</evidence>
<dbReference type="GO" id="GO:0032440">
    <property type="term" value="F:2-alkenal reductase [NAD(P)H] activity"/>
    <property type="evidence" value="ECO:0007669"/>
    <property type="project" value="UniProtKB-EC"/>
</dbReference>
<dbReference type="OMA" id="KSIKMMG"/>
<evidence type="ECO:0000256" key="8">
    <source>
        <dbReference type="ARBA" id="ARBA00022989"/>
    </source>
</evidence>
<dbReference type="PANTHER" id="PTHR24223:SF399">
    <property type="entry name" value="ABC TRANSPORTER ATNG"/>
    <property type="match status" value="1"/>
</dbReference>
<evidence type="ECO:0000313" key="14">
    <source>
        <dbReference type="Proteomes" id="UP000001745"/>
    </source>
</evidence>
<gene>
    <name evidence="13" type="ORF">TSTA_125450</name>
</gene>
<dbReference type="OrthoDB" id="6500128at2759"/>
<dbReference type="SUPFAM" id="SSF90123">
    <property type="entry name" value="ABC transporter transmembrane region"/>
    <property type="match status" value="2"/>
</dbReference>
<feature type="transmembrane region" description="Helical" evidence="10">
    <location>
        <begin position="1075"/>
        <end position="1096"/>
    </location>
</feature>
<feature type="transmembrane region" description="Helical" evidence="10">
    <location>
        <begin position="83"/>
        <end position="103"/>
    </location>
</feature>
<dbReference type="CDD" id="cd03244">
    <property type="entry name" value="ABCC_MRP_domain2"/>
    <property type="match status" value="1"/>
</dbReference>
<comment type="similarity">
    <text evidence="2">Belongs to the ABC transporter superfamily. ABCC family. Conjugate transporter (TC 3.A.1.208) subfamily.</text>
</comment>
<keyword evidence="8 10" id="KW-1133">Transmembrane helix</keyword>
<feature type="transmembrane region" description="Helical" evidence="10">
    <location>
        <begin position="20"/>
        <end position="43"/>
    </location>
</feature>
<feature type="transmembrane region" description="Helical" evidence="10">
    <location>
        <begin position="991"/>
        <end position="1011"/>
    </location>
</feature>
<dbReference type="InterPro" id="IPR011527">
    <property type="entry name" value="ABC1_TM_dom"/>
</dbReference>
<dbReference type="InterPro" id="IPR003593">
    <property type="entry name" value="AAA+_ATPase"/>
</dbReference>
<feature type="transmembrane region" description="Helical" evidence="10">
    <location>
        <begin position="964"/>
        <end position="985"/>
    </location>
</feature>
<evidence type="ECO:0000256" key="2">
    <source>
        <dbReference type="ARBA" id="ARBA00009726"/>
    </source>
</evidence>
<evidence type="ECO:0000256" key="1">
    <source>
        <dbReference type="ARBA" id="ARBA00004651"/>
    </source>
</evidence>
<dbReference type="Gene3D" id="1.20.1560.10">
    <property type="entry name" value="ABC transporter type 1, transmembrane domain"/>
    <property type="match status" value="2"/>
</dbReference>
<feature type="domain" description="ABC transmembrane type-1" evidence="12">
    <location>
        <begin position="853"/>
        <end position="1133"/>
    </location>
</feature>
<sequence>MALDTRNTGAGCPLNADQIFGPVVTAASVLAGLQLALVTLWSIKPALRTVATLPAAVLSLIATFCLILLSYMEQQRSVRPSTVACLYLFASVILDIPQVRTLYLRQGSLAIAVVFTLTMAVRAAMLALESQEKTKILKEPYKKYPPEARRGILDRSLLWWLNPLFFKGFRKLLTLDDLYPTDDALSSQMLREKMQTMWDKHSKPEHRYSLPLACARCLLWPILRIAPPRLALVGFTYAQPFLISSTISYVQEPKWRENSNNGLGLIAAAFLVYVGIAICTLGYNQQLFRSVTMLRGALVGIIYNKTLTSPDGLHDDSAAVTLMSTDIDRIAFAMQSINETWARLIEVAIGMYLLEAQLGAVCIIPIIIVAICGVANSRMANIMSTRQKIWNGAIQRRIGMTSTMLGSMKNVKMMGLSGFMTRNIQEQRIHELDMATGYRWMVLSTNVASYCPAYFAPVLTFIAFVIRARVSGSGSLDTNTAFMSLSIITLVTQPAAMLIGAIPNTIACVGCFERIQRYLLASDRQDQRQVLDPPDPSDHSSASSISKDGIALHDMGSNAALRSVVNPSVAVSLRQLSVRPAPGAKIAIRDINVDIEYRTLNVVTGPVGSGKTTMMRAILGELQYDSGSVIVSSTAMSYCPQSPWITNASIKQSICGLGSDTKRDEKWYQTVMHACALDEDIAHFPQGDDSIVGNRGLTLSGGQRQRLALARAVYARRQIVVLDDILSALDSKTERLVVDRLLGPNGILKKLGATVILVTHSTRHFQLADRIVVLSKDGTITEQGTFDALRAKDGFISTIGPLTTERNSHQVSSEPSTKKRPKIKGVTQDDVTDLTRKTGDIAVYSYYFKSIGWLSALLFLCSAALLAFATYFPQIWLEWWSDQNGGEIGKYMSVYVILAIAAVAFRIMTLWSAIIFISPRSSAKLHNTLLQTTINAPQSYFSTTDVGITLNRFSQDIGLIDHNLPLAAATCVIQVFSSITQAGLIAQGSTFMAITIPFVLVIIYVLQLIYLRTSRQLRFLDLEARSPVYTHFLETLEGLATIRTFGWQKPSLSTNTELMDISQRPYYLLYCVQRWLTLVLNLVVSVIALVVVSFAVKLNSSTSGAAIGVALNNVLGFTQSLTVLVTNWTQLETSLGSVARLKNFQATVASENKPEEIIVPPSDWPSHGAVEFKNVTASYGSPSSTPILHSISMSIQPGQKIGICGRTGSGKSTLLSTLLRLLEMNSGTILIDGLDLQTVKREEIRTRVVTIPQDPFIINDTVRVNADPSKSVTDSVIIDALSKVELLETINSRGGLDAHMKTQPLSHGQQQLFCLARALMRKSKILVLDEATSNVDGATDQLMQKIIRTEFKEHTIITVAHRLDTIMDSDMVAVLDGGRLVEFGPPQELLETDSLFRSMHGR</sequence>
<dbReference type="GO" id="GO:0005524">
    <property type="term" value="F:ATP binding"/>
    <property type="evidence" value="ECO:0007669"/>
    <property type="project" value="UniProtKB-KW"/>
</dbReference>
<dbReference type="RefSeq" id="XP_002482823.1">
    <property type="nucleotide sequence ID" value="XM_002482778.1"/>
</dbReference>
<dbReference type="GO" id="GO:0140359">
    <property type="term" value="F:ABC-type transporter activity"/>
    <property type="evidence" value="ECO:0007669"/>
    <property type="project" value="InterPro"/>
</dbReference>
<evidence type="ECO:0000256" key="7">
    <source>
        <dbReference type="ARBA" id="ARBA00022840"/>
    </source>
</evidence>
<dbReference type="SUPFAM" id="SSF52540">
    <property type="entry name" value="P-loop containing nucleoside triphosphate hydrolases"/>
    <property type="match status" value="2"/>
</dbReference>
<keyword evidence="7" id="KW-0067">ATP-binding</keyword>
<feature type="transmembrane region" description="Helical" evidence="10">
    <location>
        <begin position="447"/>
        <end position="466"/>
    </location>
</feature>
<keyword evidence="4" id="KW-1003">Cell membrane</keyword>
<dbReference type="FunFam" id="3.40.50.300:FF:000838">
    <property type="entry name" value="ABC multidrug transporter (Eurofung)"/>
    <property type="match status" value="1"/>
</dbReference>
<evidence type="ECO:0000256" key="3">
    <source>
        <dbReference type="ARBA" id="ARBA00022448"/>
    </source>
</evidence>
<dbReference type="FunFam" id="1.20.1560.10:FF:000055">
    <property type="entry name" value="ABC multidrug transporter (Eurofung)"/>
    <property type="match status" value="1"/>
</dbReference>
<dbReference type="Pfam" id="PF00005">
    <property type="entry name" value="ABC_tran"/>
    <property type="match status" value="2"/>
</dbReference>
<feature type="transmembrane region" description="Helical" evidence="10">
    <location>
        <begin position="851"/>
        <end position="872"/>
    </location>
</feature>
<keyword evidence="9 10" id="KW-0472">Membrane</keyword>
<evidence type="ECO:0000256" key="9">
    <source>
        <dbReference type="ARBA" id="ARBA00023136"/>
    </source>
</evidence>
<accession>B8MCL5</accession>
<keyword evidence="5 10" id="KW-0812">Transmembrane</keyword>
<keyword evidence="3" id="KW-0813">Transport</keyword>
<feature type="domain" description="ABC transmembrane type-1" evidence="12">
    <location>
        <begin position="230"/>
        <end position="507"/>
    </location>
</feature>
<dbReference type="PROSITE" id="PS00211">
    <property type="entry name" value="ABC_TRANSPORTER_1"/>
    <property type="match status" value="2"/>
</dbReference>
<dbReference type="PROSITE" id="PS50893">
    <property type="entry name" value="ABC_TRANSPORTER_2"/>
    <property type="match status" value="2"/>
</dbReference>
<dbReference type="InterPro" id="IPR027417">
    <property type="entry name" value="P-loop_NTPase"/>
</dbReference>
<feature type="transmembrane region" description="Helical" evidence="10">
    <location>
        <begin position="892"/>
        <end position="917"/>
    </location>
</feature>
<reference evidence="14" key="1">
    <citation type="journal article" date="2015" name="Genome Announc.">
        <title>Genome sequence of the AIDS-associated pathogen Penicillium marneffei (ATCC18224) and its near taxonomic relative Talaromyces stipitatus (ATCC10500).</title>
        <authorList>
            <person name="Nierman W.C."/>
            <person name="Fedorova-Abrams N.D."/>
            <person name="Andrianopoulos A."/>
        </authorList>
    </citation>
    <scope>NUCLEOTIDE SEQUENCE [LARGE SCALE GENOMIC DNA]</scope>
    <source>
        <strain evidence="14">ATCC 10500 / CBS 375.48 / QM 6759 / NRRL 1006</strain>
    </source>
</reference>
<name>B8MCL5_TALSN</name>
<dbReference type="GO" id="GO:0005886">
    <property type="term" value="C:plasma membrane"/>
    <property type="evidence" value="ECO:0007669"/>
    <property type="project" value="UniProtKB-SubCell"/>
</dbReference>
<keyword evidence="14" id="KW-1185">Reference proteome</keyword>
<dbReference type="InterPro" id="IPR017871">
    <property type="entry name" value="ABC_transporter-like_CS"/>
</dbReference>
<dbReference type="InterPro" id="IPR003439">
    <property type="entry name" value="ABC_transporter-like_ATP-bd"/>
</dbReference>
<dbReference type="eggNOG" id="KOG0054">
    <property type="taxonomic scope" value="Eukaryota"/>
</dbReference>
<evidence type="ECO:0000313" key="13">
    <source>
        <dbReference type="EMBL" id="EED18831.1"/>
    </source>
</evidence>
<dbReference type="HOGENOM" id="CLU_000604_27_5_1"/>
<dbReference type="GO" id="GO:0016887">
    <property type="term" value="F:ATP hydrolysis activity"/>
    <property type="evidence" value="ECO:0007669"/>
    <property type="project" value="InterPro"/>
</dbReference>
<feature type="transmembrane region" description="Helical" evidence="10">
    <location>
        <begin position="262"/>
        <end position="283"/>
    </location>
</feature>
<dbReference type="SMART" id="SM00382">
    <property type="entry name" value="AAA"/>
    <property type="match status" value="2"/>
</dbReference>
<feature type="domain" description="ABC transporter" evidence="11">
    <location>
        <begin position="573"/>
        <end position="802"/>
    </location>
</feature>
<organism evidence="13 14">
    <name type="scientific">Talaromyces stipitatus (strain ATCC 10500 / CBS 375.48 / QM 6759 / NRRL 1006)</name>
    <name type="common">Penicillium stipitatum</name>
    <dbReference type="NCBI Taxonomy" id="441959"/>
    <lineage>
        <taxon>Eukaryota</taxon>
        <taxon>Fungi</taxon>
        <taxon>Dikarya</taxon>
        <taxon>Ascomycota</taxon>
        <taxon>Pezizomycotina</taxon>
        <taxon>Eurotiomycetes</taxon>
        <taxon>Eurotiomycetidae</taxon>
        <taxon>Eurotiales</taxon>
        <taxon>Trichocomaceae</taxon>
        <taxon>Talaromyces</taxon>
        <taxon>Talaromyces sect. Talaromyces</taxon>
    </lineage>
</organism>
<dbReference type="InterPro" id="IPR036640">
    <property type="entry name" value="ABC1_TM_sf"/>
</dbReference>
<dbReference type="InterPro" id="IPR050173">
    <property type="entry name" value="ABC_transporter_C-like"/>
</dbReference>
<dbReference type="FunFam" id="1.20.1560.10:FF:000066">
    <property type="entry name" value="ABC multidrug transporter (Eurofung)"/>
    <property type="match status" value="1"/>
</dbReference>
<evidence type="ECO:0000259" key="11">
    <source>
        <dbReference type="PROSITE" id="PS50893"/>
    </source>
</evidence>
<dbReference type="CDD" id="cd03250">
    <property type="entry name" value="ABCC_MRP_domain1"/>
    <property type="match status" value="1"/>
</dbReference>
<dbReference type="PROSITE" id="PS50929">
    <property type="entry name" value="ABC_TM1F"/>
    <property type="match status" value="2"/>
</dbReference>
<dbReference type="GeneID" id="8108377"/>
<feature type="domain" description="ABC transporter" evidence="11">
    <location>
        <begin position="1170"/>
        <end position="1402"/>
    </location>
</feature>
<dbReference type="PANTHER" id="PTHR24223">
    <property type="entry name" value="ATP-BINDING CASSETTE SUB-FAMILY C"/>
    <property type="match status" value="1"/>
</dbReference>
<dbReference type="Gene3D" id="3.40.50.300">
    <property type="entry name" value="P-loop containing nucleotide triphosphate hydrolases"/>
    <property type="match status" value="2"/>
</dbReference>
<feature type="transmembrane region" description="Helical" evidence="10">
    <location>
        <begin position="486"/>
        <end position="512"/>
    </location>
</feature>
<evidence type="ECO:0000259" key="12">
    <source>
        <dbReference type="PROSITE" id="PS50929"/>
    </source>
</evidence>
<dbReference type="Proteomes" id="UP000001745">
    <property type="component" value="Unassembled WGS sequence"/>
</dbReference>
<dbReference type="CDD" id="cd18580">
    <property type="entry name" value="ABC_6TM_ABCC_D2"/>
    <property type="match status" value="1"/>
</dbReference>
<dbReference type="EC" id="1.3.1.74" evidence="13"/>
<protein>
    <submittedName>
        <fullName evidence="13">Multidrug resistance protein, putative</fullName>
        <ecNumber evidence="13">1.3.1.74</ecNumber>
    </submittedName>
</protein>
<dbReference type="InParanoid" id="B8MCL5"/>
<dbReference type="EMBL" id="EQ962655">
    <property type="protein sequence ID" value="EED18831.1"/>
    <property type="molecule type" value="Genomic_DNA"/>
</dbReference>
<feature type="transmembrane region" description="Helical" evidence="10">
    <location>
        <begin position="49"/>
        <end position="71"/>
    </location>
</feature>
<dbReference type="STRING" id="441959.B8MCL5"/>
<keyword evidence="6" id="KW-0547">Nucleotide-binding</keyword>
<evidence type="ECO:0000256" key="6">
    <source>
        <dbReference type="ARBA" id="ARBA00022741"/>
    </source>
</evidence>
<dbReference type="PhylomeDB" id="B8MCL5"/>
<dbReference type="InterPro" id="IPR044726">
    <property type="entry name" value="ABCC_6TM_D2"/>
</dbReference>
<keyword evidence="13" id="KW-0560">Oxidoreductase</keyword>
<feature type="transmembrane region" description="Helical" evidence="10">
    <location>
        <begin position="109"/>
        <end position="128"/>
    </location>
</feature>
<dbReference type="Pfam" id="PF00664">
    <property type="entry name" value="ABC_membrane"/>
    <property type="match status" value="2"/>
</dbReference>
<evidence type="ECO:0000256" key="5">
    <source>
        <dbReference type="ARBA" id="ARBA00022692"/>
    </source>
</evidence>